<dbReference type="SUPFAM" id="SSF53335">
    <property type="entry name" value="S-adenosyl-L-methionine-dependent methyltransferases"/>
    <property type="match status" value="1"/>
</dbReference>
<dbReference type="AlphaFoldDB" id="A0A1G6MRX6"/>
<dbReference type="PANTHER" id="PTHR43464">
    <property type="entry name" value="METHYLTRANSFERASE"/>
    <property type="match status" value="1"/>
</dbReference>
<dbReference type="CDD" id="cd02440">
    <property type="entry name" value="AdoMet_MTases"/>
    <property type="match status" value="1"/>
</dbReference>
<dbReference type="Proteomes" id="UP000199416">
    <property type="component" value="Unassembled WGS sequence"/>
</dbReference>
<reference evidence="6" key="1">
    <citation type="submission" date="2016-10" db="EMBL/GenBank/DDBJ databases">
        <authorList>
            <person name="Varghese N."/>
            <person name="Submissions S."/>
        </authorList>
    </citation>
    <scope>NUCLEOTIDE SEQUENCE [LARGE SCALE GENOMIC DNA]</scope>
    <source>
        <strain evidence="6">DSM 45421</strain>
    </source>
</reference>
<dbReference type="GO" id="GO:0008168">
    <property type="term" value="F:methyltransferase activity"/>
    <property type="evidence" value="ECO:0007669"/>
    <property type="project" value="UniProtKB-KW"/>
</dbReference>
<dbReference type="Pfam" id="PF13649">
    <property type="entry name" value="Methyltransf_25"/>
    <property type="match status" value="1"/>
</dbReference>
<keyword evidence="2 5" id="KW-0808">Transferase</keyword>
<dbReference type="GO" id="GO:0032259">
    <property type="term" value="P:methylation"/>
    <property type="evidence" value="ECO:0007669"/>
    <property type="project" value="UniProtKB-KW"/>
</dbReference>
<proteinExistence type="predicted"/>
<evidence type="ECO:0000313" key="5">
    <source>
        <dbReference type="EMBL" id="SDC58309.1"/>
    </source>
</evidence>
<feature type="domain" description="Methyltransferase" evidence="4">
    <location>
        <begin position="25"/>
        <end position="121"/>
    </location>
</feature>
<keyword evidence="6" id="KW-1185">Reference proteome</keyword>
<evidence type="ECO:0000313" key="6">
    <source>
        <dbReference type="Proteomes" id="UP000199416"/>
    </source>
</evidence>
<keyword evidence="1 5" id="KW-0489">Methyltransferase</keyword>
<evidence type="ECO:0000256" key="3">
    <source>
        <dbReference type="ARBA" id="ARBA00022691"/>
    </source>
</evidence>
<dbReference type="RefSeq" id="WP_217637121.1">
    <property type="nucleotide sequence ID" value="NZ_FMZF01000002.1"/>
</dbReference>
<evidence type="ECO:0000256" key="1">
    <source>
        <dbReference type="ARBA" id="ARBA00022603"/>
    </source>
</evidence>
<sequence>MAAREASDRLAWVARAVAAAPGERVLEVGCGHGVLVTLLAAAVGEAGRVVAVDRSPRMGEAATRRNRAAVEAGRVRVVVAPVADADLGGGDFDVVVASDVRALWTPGPEWDVVDRVLAPGGRVVLAASLMDPGGGPRLVAALTGLAGSRGLAVTAATATTATRPYPTAAVELRRAAAAG</sequence>
<protein>
    <submittedName>
        <fullName evidence="5">Methyltransferase domain-containing protein</fullName>
    </submittedName>
</protein>
<dbReference type="InterPro" id="IPR041698">
    <property type="entry name" value="Methyltransf_25"/>
</dbReference>
<accession>A0A1G6MRX6</accession>
<name>A0A1G6MRX6_9ACTN</name>
<dbReference type="EMBL" id="FMZF01000002">
    <property type="protein sequence ID" value="SDC58309.1"/>
    <property type="molecule type" value="Genomic_DNA"/>
</dbReference>
<evidence type="ECO:0000256" key="2">
    <source>
        <dbReference type="ARBA" id="ARBA00022679"/>
    </source>
</evidence>
<gene>
    <name evidence="5" type="ORF">SAMN05660690_2004</name>
</gene>
<dbReference type="Gene3D" id="3.40.50.150">
    <property type="entry name" value="Vaccinia Virus protein VP39"/>
    <property type="match status" value="1"/>
</dbReference>
<dbReference type="InterPro" id="IPR029063">
    <property type="entry name" value="SAM-dependent_MTases_sf"/>
</dbReference>
<dbReference type="PANTHER" id="PTHR43464:SF19">
    <property type="entry name" value="UBIQUINONE BIOSYNTHESIS O-METHYLTRANSFERASE, MITOCHONDRIAL"/>
    <property type="match status" value="1"/>
</dbReference>
<keyword evidence="3" id="KW-0949">S-adenosyl-L-methionine</keyword>
<evidence type="ECO:0000259" key="4">
    <source>
        <dbReference type="Pfam" id="PF13649"/>
    </source>
</evidence>
<dbReference type="STRING" id="1190417.SAMN05660690_2004"/>
<organism evidence="5 6">
    <name type="scientific">Geodermatophilus telluris</name>
    <dbReference type="NCBI Taxonomy" id="1190417"/>
    <lineage>
        <taxon>Bacteria</taxon>
        <taxon>Bacillati</taxon>
        <taxon>Actinomycetota</taxon>
        <taxon>Actinomycetes</taxon>
        <taxon>Geodermatophilales</taxon>
        <taxon>Geodermatophilaceae</taxon>
        <taxon>Geodermatophilus</taxon>
    </lineage>
</organism>